<organism evidence="18 19">
    <name type="scientific">Biomphalaria glabrata</name>
    <name type="common">Bloodfluke planorb</name>
    <name type="synonym">Freshwater snail</name>
    <dbReference type="NCBI Taxonomy" id="6526"/>
    <lineage>
        <taxon>Eukaryota</taxon>
        <taxon>Metazoa</taxon>
        <taxon>Spiralia</taxon>
        <taxon>Lophotrochozoa</taxon>
        <taxon>Mollusca</taxon>
        <taxon>Gastropoda</taxon>
        <taxon>Heterobranchia</taxon>
        <taxon>Euthyneura</taxon>
        <taxon>Panpulmonata</taxon>
        <taxon>Hygrophila</taxon>
        <taxon>Lymnaeoidea</taxon>
        <taxon>Planorbidae</taxon>
        <taxon>Biomphalaria</taxon>
    </lineage>
</organism>
<dbReference type="OrthoDB" id="381190at2759"/>
<dbReference type="PROSITE" id="PS00915">
    <property type="entry name" value="PI3_4_KINASE_1"/>
    <property type="match status" value="1"/>
</dbReference>
<dbReference type="Gene3D" id="1.10.1070.11">
    <property type="entry name" value="Phosphatidylinositol 3-/4-kinase, catalytic domain"/>
    <property type="match status" value="1"/>
</dbReference>
<comment type="similarity">
    <text evidence="2 13">Belongs to the PI3/PI4-kinase family. ATM subfamily.</text>
</comment>
<proteinExistence type="inferred from homology"/>
<name>A0A9W3AMN8_BIOGL</name>
<evidence type="ECO:0000256" key="1">
    <source>
        <dbReference type="ARBA" id="ARBA00004123"/>
    </source>
</evidence>
<evidence type="ECO:0000256" key="14">
    <source>
        <dbReference type="SAM" id="MobiDB-lite"/>
    </source>
</evidence>
<dbReference type="OMA" id="ASIAKCT"/>
<dbReference type="InterPro" id="IPR014009">
    <property type="entry name" value="PIK_FAT"/>
</dbReference>
<comment type="catalytic activity">
    <reaction evidence="12">
        <text>L-seryl-[protein] + ATP = O-phospho-L-seryl-[protein] + ADP + H(+)</text>
        <dbReference type="Rhea" id="RHEA:17989"/>
        <dbReference type="Rhea" id="RHEA-COMP:9863"/>
        <dbReference type="Rhea" id="RHEA-COMP:11604"/>
        <dbReference type="ChEBI" id="CHEBI:15378"/>
        <dbReference type="ChEBI" id="CHEBI:29999"/>
        <dbReference type="ChEBI" id="CHEBI:30616"/>
        <dbReference type="ChEBI" id="CHEBI:83421"/>
        <dbReference type="ChEBI" id="CHEBI:456216"/>
        <dbReference type="EC" id="2.7.11.1"/>
    </reaction>
</comment>
<dbReference type="GeneID" id="106052275"/>
<dbReference type="SMART" id="SM01342">
    <property type="entry name" value="TAN"/>
    <property type="match status" value="1"/>
</dbReference>
<dbReference type="PROSITE" id="PS00916">
    <property type="entry name" value="PI3_4_KINASE_2"/>
    <property type="match status" value="1"/>
</dbReference>
<evidence type="ECO:0000256" key="6">
    <source>
        <dbReference type="ARBA" id="ARBA00022763"/>
    </source>
</evidence>
<dbReference type="InterPro" id="IPR018936">
    <property type="entry name" value="PI3/4_kinase_CS"/>
</dbReference>
<sequence length="3048" mass="344301">MDELTTCLRTLDSSKATERKKNVLKLEELLQTDKVITALDASSDRRTEERNITWDTVFKAVNRYIEVEVAALQSAKESVSAITLNNRDKKKQGLAAAFRLVIKTANCRDAVRLRLDLIIDRVLSILKDRYILVAVGTDFSNVLLKLVLQVRQYWLELQPGQWKQLLFLYLKIYFEQLLDPVIVSRILQELINGSILQGRLYPRKLFSFFNKVFESIRELNSSVIESMLISLNLFCLHVAPSCRVQLCHFGESLRNSFIYLWSHSNHEKIREELISFLHLLLRAHHPCGVSDQTDGAYAYNWDHWKAFIDSLYELIHTDIEEKSKFTTGNKINALKSNYVSFVADLFKQVPLHKAVLCDTLNQSLSSYTSDTATQAKRQRLSTENKSLLQALKDTANTVHVVPWLQILNCLLLEYPEYFGSEGLSAVLHLMASLLAECKRGQLFHYLFDVLTALVKAFPRKEEVSAEDAAAMTTIWSYCLSTINSRQASVEGYQEAGLSAMSCLLDTQIVKPAQEIWNLFLLDYMLLSSPAADLLTSLVVSVGIPENYIPSIIGAGVQKQTYPLRRALIAWMLPGISFETSPAKSSLPPSRVAEILFSLTLKDPSAVLEQQRHNARVTSVRPDFELIYLKNTFNQSFKTSDRGDNFTYAKITHNNPQISTTAYYLVSHLSSLSNSLDTVQSSTDYLAWLACICVKLLSHFGPTNKLSGEIKKSLEKVLKKWSSVFMAQVVKDGIKGQCGPLRDFCSLFTIENLTLQDESIDCTLEFLQSCFSQEFINTLVNLVLKKSYRENKSDLSTTGFKRRKRRYAQFEDEEEENLAVMKQDDFDFEMSRSTQNRVKMEVDTRTRESDETMTNTNVSNLSYLSRDHLNESQLGPVLCVELLSILGANYRGGVLPEGSAQIKGKLLNLIGSESFDPKSPVHLHFLLTVTKYLLILPYHVTCENMKTILSVYRLTAKALSLDLQICTRLVSHLSNLVPHLSGHPGDKTVSEELLFCRDTYFKFISDFWRLSEQSNSDLKFELVKTMVQLIKNDPGCTWGKLKVESEEEEDGSKSFELVTVGQHLIKALAEDCAFIKNFVAEEVKWLFVQKNGSGIDVALNETTQQSAFDRIFIQCSDLMDLQETEVNTLNVTDELKVCQATCLQVFSTILTNSPLCEKKCLLGLCQLISYRHIPLDLVFKMLNLACRAVSYPDVRTYVEYQLPYLVHNWLNEGVVNSSVQQFPFQLLNFTCVEQFVRAHQDLIVTETLINKMKLDEVARILKLVGIDLHPGLLSALPHILIYILPLFAADCAKQTLVEPVSHKLLKKATDCYEILKLELSDKEINESVVENLEAIIMRVLNCLYLDNNEFSGSLLSFEPNPPFYNGEIVRTTLDYLAQNFIVENKEKTTLINVLVKSPDGISQVLLSLSTLLWRAHQPYDQVRYLKMYGLFVNIVLVDLADGLGDGWASFIRDVLNRILIILGDRSSGDTQCVSSPSYEEEKILTALDILYNLCKEALIICPDEMANYIHLIVDTAAGNACRSPAICLKVSQLIEAILTVPFKDSVELVKAIELLNPLPDVQGLEEANCKMSSVKKEAASLLEMFEQLLLVHQVLFYSPSQGLANRLNQLTISILAKQQQLYSLSTSQTGLNCLKKVVSVLVKLMSSSCKKVVSASASCLGAIGPIDLQCWSLSQPREPSYAAAFDYYKGEDYEKYCWLLHALDYCLLDENIEIVKTAGQILQTVLATKSGIQFEADYKKTMQDKSFLFHYLHAYRCSNKKIKDAPGAVKGNVATVDNVSLWMGEDLSHDVWIKQLTACLLMSGLVQCELLNKIHPICALKSQFCEEGLPYLIHDILQHGDEDVRLTLSRQMSNFFQAFCQSVKHVSVSGTDPVWRKKESLMTFINVIQYLRQRKRLNGRNEAEQTAWDNNFWLDINYLDIAQAALFCGAYFSTILFAEIWWDVKINAVSVDSDGSTSLSSQETSLDPLSLASTQEEKGPELQSLLLQAYTKIGDPDGIYGCGAGRRAEPLARVESYLHEGQQSKALTTLDIEISHNPAQLITPLLQAIQSCGADYILRQCLSGLRGDADTSSLSDEAFQLREFHYQAAWKLGQWDTLPSARINKATPFHQCLYQALQCFHEDHLVSAKDLVDLTRMNVIERFEPQVESCQAFYPFLSQLQCLVQMECLIENSSRPEEMSLFVDIDSGSTGVPSHQFHYKEPLLSLCSTMGKLMSASGTASGQDLAVKSLWCMAVSGRKAKQFQLAEKAIRELKSLDLSKSTVTSPEEIQLEEAKLFWARSEVNIALSIMKNLINRHLTSENRENSSIYAKALGTYGNWLAETKSETPAVIINDYLEKTVSLLLKPIDGSGGYDRSALNSFISLARFADEQYQQVADYMRSPTFIEKKDLLERTKRELRECKDFKLGDCQEFKKSKYLNLIEKNIFIDQQEINSLVLDREKFLKQALINYLRCLQWGDLHNVRVFRVVSLWFENHGNDPINELIKSCLARIKTFKFLPLYYQLAARMTSADSTLFQQVLMQLMQKVAEDHPHHALWVIMALAHANKDDEMLQGETTGRGRSNKLSRNVQEHTEESRVEAAKLLLEKLKKNAKVSAIVKNMEFLCLAYIQLANTPATNKMGQLPIPKSLNILKLPKMDNVLMPSVELKVDPSGMYSNLVSPLKFEPTYSIVGGINLPKVIVCHGSDGRPRTQLVKGQDDLRQDAVMQQVFSLVNQLLASAPETQERKLNVRTYKVVPLSQKCGLLQWCEGTQPLGEYLIKPNNPIGAHARYRPKDWLAKDCRSHLHIAGSSAEKRFKAYQEICAHFKPVFRYFFMESFPEPSVWFEKRLAYTRSVATNSIVGYILGLGDRHVMNILVDLKSAELIHIDLGIAFDMGHILPTPETVPFRLTRDIVDGMGITGVEGTFRRCCEHTMQVMKDNSESLLTIVQVLMHDPLSHWTLTPQQALTIQRKRDEANVDNVDLPIASGQVPSSGQVAGAVSDTDTNIRNIDPKTNKNKLAERTLLRLKQKLNGQEGNAQLSISGQVNYLIQKASDPRNLCKLFAGWQPYL</sequence>
<comment type="catalytic activity">
    <reaction evidence="11 13">
        <text>L-threonyl-[protein] + ATP = O-phospho-L-threonyl-[protein] + ADP + H(+)</text>
        <dbReference type="Rhea" id="RHEA:46608"/>
        <dbReference type="Rhea" id="RHEA-COMP:11060"/>
        <dbReference type="Rhea" id="RHEA-COMP:11605"/>
        <dbReference type="ChEBI" id="CHEBI:15378"/>
        <dbReference type="ChEBI" id="CHEBI:30013"/>
        <dbReference type="ChEBI" id="CHEBI:30616"/>
        <dbReference type="ChEBI" id="CHEBI:61977"/>
        <dbReference type="ChEBI" id="CHEBI:456216"/>
        <dbReference type="EC" id="2.7.11.1"/>
    </reaction>
</comment>
<dbReference type="CDD" id="cd05171">
    <property type="entry name" value="PIKKc_ATM"/>
    <property type="match status" value="1"/>
</dbReference>
<evidence type="ECO:0000259" key="16">
    <source>
        <dbReference type="PROSITE" id="PS51189"/>
    </source>
</evidence>
<dbReference type="InterPro" id="IPR036940">
    <property type="entry name" value="PI3/4_kinase_cat_sf"/>
</dbReference>
<protein>
    <recommendedName>
        <fullName evidence="13">non-specific serine/threonine protein kinase</fullName>
        <ecNumber evidence="13">2.7.11.1</ecNumber>
    </recommendedName>
</protein>
<evidence type="ECO:0000256" key="5">
    <source>
        <dbReference type="ARBA" id="ARBA00022741"/>
    </source>
</evidence>
<dbReference type="SMART" id="SM01343">
    <property type="entry name" value="FATC"/>
    <property type="match status" value="1"/>
</dbReference>
<keyword evidence="4 13" id="KW-0808">Transferase</keyword>
<dbReference type="GO" id="GO:0005634">
    <property type="term" value="C:nucleus"/>
    <property type="evidence" value="ECO:0007669"/>
    <property type="project" value="UniProtKB-SubCell"/>
</dbReference>
<keyword evidence="10" id="KW-0131">Cell cycle</keyword>
<dbReference type="EC" id="2.7.11.1" evidence="13"/>
<dbReference type="PROSITE" id="PS51190">
    <property type="entry name" value="FATC"/>
    <property type="match status" value="1"/>
</dbReference>
<dbReference type="InterPro" id="IPR044107">
    <property type="entry name" value="PIKKc_ATM"/>
</dbReference>
<dbReference type="PANTHER" id="PTHR37079:SF4">
    <property type="entry name" value="SERINE_THREONINE-PROTEIN KINASE ATM"/>
    <property type="match status" value="1"/>
</dbReference>
<evidence type="ECO:0000259" key="17">
    <source>
        <dbReference type="PROSITE" id="PS51190"/>
    </source>
</evidence>
<evidence type="ECO:0000256" key="4">
    <source>
        <dbReference type="ARBA" id="ARBA00022679"/>
    </source>
</evidence>
<dbReference type="GO" id="GO:0006281">
    <property type="term" value="P:DNA repair"/>
    <property type="evidence" value="ECO:0007669"/>
    <property type="project" value="InterPro"/>
</dbReference>
<dbReference type="InterPro" id="IPR021668">
    <property type="entry name" value="TAN"/>
</dbReference>
<feature type="region of interest" description="Disordered" evidence="14">
    <location>
        <begin position="2551"/>
        <end position="2570"/>
    </location>
</feature>
<dbReference type="InterPro" id="IPR057564">
    <property type="entry name" value="HEAT_ATR"/>
</dbReference>
<dbReference type="RefSeq" id="XP_055888526.1">
    <property type="nucleotide sequence ID" value="XM_056032551.1"/>
</dbReference>
<keyword evidence="9 13" id="KW-0539">Nucleus</keyword>
<keyword evidence="3 13" id="KW-0723">Serine/threonine-protein kinase</keyword>
<dbReference type="PROSITE" id="PS50290">
    <property type="entry name" value="PI3_4_KINASE_3"/>
    <property type="match status" value="1"/>
</dbReference>
<evidence type="ECO:0000256" key="13">
    <source>
        <dbReference type="RuleBase" id="RU365027"/>
    </source>
</evidence>
<dbReference type="SUPFAM" id="SSF56112">
    <property type="entry name" value="Protein kinase-like (PK-like)"/>
    <property type="match status" value="1"/>
</dbReference>
<evidence type="ECO:0000256" key="9">
    <source>
        <dbReference type="ARBA" id="ARBA00023242"/>
    </source>
</evidence>
<keyword evidence="5 13" id="KW-0547">Nucleotide-binding</keyword>
<accession>A0A9W3AMN8</accession>
<gene>
    <name evidence="19" type="primary">LOC106052275</name>
</gene>
<dbReference type="InterPro" id="IPR011009">
    <property type="entry name" value="Kinase-like_dom_sf"/>
</dbReference>
<evidence type="ECO:0000256" key="3">
    <source>
        <dbReference type="ARBA" id="ARBA00022527"/>
    </source>
</evidence>
<dbReference type="InterPro" id="IPR038980">
    <property type="entry name" value="ATM_plant"/>
</dbReference>
<evidence type="ECO:0000256" key="7">
    <source>
        <dbReference type="ARBA" id="ARBA00022777"/>
    </source>
</evidence>
<keyword evidence="8 13" id="KW-0067">ATP-binding</keyword>
<dbReference type="GO" id="GO:0004674">
    <property type="term" value="F:protein serine/threonine kinase activity"/>
    <property type="evidence" value="ECO:0007669"/>
    <property type="project" value="UniProtKB-KW"/>
</dbReference>
<dbReference type="Proteomes" id="UP001165740">
    <property type="component" value="Chromosome 6"/>
</dbReference>
<dbReference type="InterPro" id="IPR000403">
    <property type="entry name" value="PI3/4_kinase_cat_dom"/>
</dbReference>
<dbReference type="PANTHER" id="PTHR37079">
    <property type="entry name" value="SERINE/THREONINE-PROTEIN KINASE ATM"/>
    <property type="match status" value="1"/>
</dbReference>
<feature type="compositionally biased region" description="Polar residues" evidence="14">
    <location>
        <begin position="2552"/>
        <end position="2566"/>
    </location>
</feature>
<dbReference type="SMART" id="SM00146">
    <property type="entry name" value="PI3Kc"/>
    <property type="match status" value="1"/>
</dbReference>
<dbReference type="GO" id="GO:0005524">
    <property type="term" value="F:ATP binding"/>
    <property type="evidence" value="ECO:0007669"/>
    <property type="project" value="UniProtKB-KW"/>
</dbReference>
<evidence type="ECO:0000256" key="2">
    <source>
        <dbReference type="ARBA" id="ARBA00010769"/>
    </source>
</evidence>
<feature type="domain" description="FATC" evidence="17">
    <location>
        <begin position="3016"/>
        <end position="3048"/>
    </location>
</feature>
<keyword evidence="6 13" id="KW-0227">DNA damage</keyword>
<evidence type="ECO:0000256" key="10">
    <source>
        <dbReference type="ARBA" id="ARBA00023306"/>
    </source>
</evidence>
<feature type="domain" description="FAT" evidence="16">
    <location>
        <begin position="1919"/>
        <end position="2543"/>
    </location>
</feature>
<keyword evidence="18" id="KW-1185">Reference proteome</keyword>
<evidence type="ECO:0000256" key="8">
    <source>
        <dbReference type="ARBA" id="ARBA00022840"/>
    </source>
</evidence>
<reference evidence="19" key="1">
    <citation type="submission" date="2025-08" db="UniProtKB">
        <authorList>
            <consortium name="RefSeq"/>
        </authorList>
    </citation>
    <scope>IDENTIFICATION</scope>
</reference>
<dbReference type="InterPro" id="IPR003151">
    <property type="entry name" value="PIK-rel_kinase_FAT"/>
</dbReference>
<evidence type="ECO:0000256" key="11">
    <source>
        <dbReference type="ARBA" id="ARBA00047899"/>
    </source>
</evidence>
<evidence type="ECO:0000256" key="12">
    <source>
        <dbReference type="ARBA" id="ARBA00048679"/>
    </source>
</evidence>
<keyword evidence="7 13" id="KW-0418">Kinase</keyword>
<dbReference type="InterPro" id="IPR003152">
    <property type="entry name" value="FATC_dom"/>
</dbReference>
<dbReference type="PROSITE" id="PS51189">
    <property type="entry name" value="FAT"/>
    <property type="match status" value="1"/>
</dbReference>
<dbReference type="Pfam" id="PF23593">
    <property type="entry name" value="HEAT_ATR"/>
    <property type="match status" value="1"/>
</dbReference>
<dbReference type="Pfam" id="PF00454">
    <property type="entry name" value="PI3_PI4_kinase"/>
    <property type="match status" value="1"/>
</dbReference>
<evidence type="ECO:0000259" key="15">
    <source>
        <dbReference type="PROSITE" id="PS50290"/>
    </source>
</evidence>
<comment type="subcellular location">
    <subcellularLocation>
        <location evidence="1 13">Nucleus</location>
    </subcellularLocation>
</comment>
<dbReference type="Pfam" id="PF11640">
    <property type="entry name" value="TAN"/>
    <property type="match status" value="1"/>
</dbReference>
<dbReference type="Gene3D" id="3.30.1010.10">
    <property type="entry name" value="Phosphatidylinositol 3-kinase Catalytic Subunit, Chain A, domain 4"/>
    <property type="match status" value="1"/>
</dbReference>
<evidence type="ECO:0000313" key="18">
    <source>
        <dbReference type="Proteomes" id="UP001165740"/>
    </source>
</evidence>
<dbReference type="FunFam" id="3.30.1010.10:FF:000023">
    <property type="entry name" value="Serine/threonine-protein kinase ATM"/>
    <property type="match status" value="1"/>
</dbReference>
<evidence type="ECO:0000313" key="19">
    <source>
        <dbReference type="RefSeq" id="XP_055888526.1"/>
    </source>
</evidence>
<dbReference type="Pfam" id="PF02259">
    <property type="entry name" value="FAT"/>
    <property type="match status" value="1"/>
</dbReference>
<dbReference type="Pfam" id="PF02260">
    <property type="entry name" value="FATC"/>
    <property type="match status" value="1"/>
</dbReference>
<feature type="domain" description="PI3K/PI4K catalytic" evidence="15">
    <location>
        <begin position="2662"/>
        <end position="2979"/>
    </location>
</feature>